<dbReference type="CDD" id="cd19140">
    <property type="entry name" value="AKR_AKR3F3"/>
    <property type="match status" value="1"/>
</dbReference>
<feature type="site" description="Lowers pKa of active site Tyr" evidence="7">
    <location>
        <position position="72"/>
    </location>
</feature>
<organism evidence="9 10">
    <name type="scientific">Bradyrhizobium sediminis</name>
    <dbReference type="NCBI Taxonomy" id="2840469"/>
    <lineage>
        <taxon>Bacteria</taxon>
        <taxon>Pseudomonadati</taxon>
        <taxon>Pseudomonadota</taxon>
        <taxon>Alphaproteobacteria</taxon>
        <taxon>Hyphomicrobiales</taxon>
        <taxon>Nitrobacteraceae</taxon>
        <taxon>Bradyrhizobium</taxon>
    </lineage>
</organism>
<dbReference type="InterPro" id="IPR020471">
    <property type="entry name" value="AKR"/>
</dbReference>
<dbReference type="PROSITE" id="PS00798">
    <property type="entry name" value="ALDOKETO_REDUCTASE_1"/>
    <property type="match status" value="1"/>
</dbReference>
<evidence type="ECO:0000256" key="1">
    <source>
        <dbReference type="ARBA" id="ARBA00007905"/>
    </source>
</evidence>
<dbReference type="FunFam" id="3.20.20.100:FF:000002">
    <property type="entry name" value="2,5-diketo-D-gluconic acid reductase A"/>
    <property type="match status" value="1"/>
</dbReference>
<evidence type="ECO:0000256" key="5">
    <source>
        <dbReference type="PIRSR" id="PIRSR000097-1"/>
    </source>
</evidence>
<gene>
    <name evidence="9" type="ORF">KMZ29_12430</name>
</gene>
<feature type="domain" description="NADP-dependent oxidoreductase" evidence="8">
    <location>
        <begin position="14"/>
        <end position="254"/>
    </location>
</feature>
<feature type="active site" description="Proton donor" evidence="5">
    <location>
        <position position="47"/>
    </location>
</feature>
<evidence type="ECO:0000256" key="2">
    <source>
        <dbReference type="ARBA" id="ARBA00022857"/>
    </source>
</evidence>
<dbReference type="PROSITE" id="PS00063">
    <property type="entry name" value="ALDOKETO_REDUCTASE_3"/>
    <property type="match status" value="1"/>
</dbReference>
<comment type="catalytic activity">
    <reaction evidence="4">
        <text>hydroxyacetone + NADP(+) = methylglyoxal + NADPH + H(+)</text>
        <dbReference type="Rhea" id="RHEA:27986"/>
        <dbReference type="ChEBI" id="CHEBI:15378"/>
        <dbReference type="ChEBI" id="CHEBI:17158"/>
        <dbReference type="ChEBI" id="CHEBI:27957"/>
        <dbReference type="ChEBI" id="CHEBI:57783"/>
        <dbReference type="ChEBI" id="CHEBI:58349"/>
    </reaction>
</comment>
<dbReference type="PANTHER" id="PTHR43827:SF3">
    <property type="entry name" value="NADP-DEPENDENT OXIDOREDUCTASE DOMAIN-CONTAINING PROTEIN"/>
    <property type="match status" value="1"/>
</dbReference>
<evidence type="ECO:0000256" key="6">
    <source>
        <dbReference type="PIRSR" id="PIRSR000097-2"/>
    </source>
</evidence>
<keyword evidence="2" id="KW-0521">NADP</keyword>
<dbReference type="SUPFAM" id="SSF51430">
    <property type="entry name" value="NAD(P)-linked oxidoreductase"/>
    <property type="match status" value="1"/>
</dbReference>
<feature type="binding site" evidence="6">
    <location>
        <position position="105"/>
    </location>
    <ligand>
        <name>substrate</name>
    </ligand>
</feature>
<dbReference type="GO" id="GO:0051596">
    <property type="term" value="P:methylglyoxal catabolic process"/>
    <property type="evidence" value="ECO:0007669"/>
    <property type="project" value="TreeGrafter"/>
</dbReference>
<evidence type="ECO:0000256" key="4">
    <source>
        <dbReference type="ARBA" id="ARBA00049445"/>
    </source>
</evidence>
<evidence type="ECO:0000313" key="10">
    <source>
        <dbReference type="Proteomes" id="UP000680839"/>
    </source>
</evidence>
<dbReference type="InterPro" id="IPR036812">
    <property type="entry name" value="NAD(P)_OxRdtase_dom_sf"/>
</dbReference>
<dbReference type="PRINTS" id="PR00069">
    <property type="entry name" value="ALDKETRDTASE"/>
</dbReference>
<keyword evidence="3" id="KW-0560">Oxidoreductase</keyword>
<dbReference type="GO" id="GO:1990002">
    <property type="term" value="F:methylglyoxal reductase (NADPH) (acetol producing) activity"/>
    <property type="evidence" value="ECO:0007669"/>
    <property type="project" value="TreeGrafter"/>
</dbReference>
<sequence>MQFIEANGANIPAIGLGTWELRGRTCARVVEQAMRLGYRHIDTAQAYENEREVGEGLRASRIRRDDVFVTTKIWTTHFAPNDLERSTKESLTKLRLSEVDLLLLHWPNPQVPLSETLGALAHVRQLGMARHIGVSNFTVALIDEAVATCPEPLVCDQVEYHPYLDQTKVKEACARHGMAVVAYSPIAKGRIKTDPALAAIGKTHGKTPAQVCLRWLVQQNVAAIPRTSKIERLSENIEIFDFVLSDDEMDRISGLGSASGRLTDYGFAPKWD</sequence>
<dbReference type="PROSITE" id="PS00062">
    <property type="entry name" value="ALDOKETO_REDUCTASE_2"/>
    <property type="match status" value="1"/>
</dbReference>
<protein>
    <submittedName>
        <fullName evidence="9">Aldo/keto reductase</fullName>
    </submittedName>
</protein>
<dbReference type="Pfam" id="PF00248">
    <property type="entry name" value="Aldo_ket_red"/>
    <property type="match status" value="1"/>
</dbReference>
<proteinExistence type="inferred from homology"/>
<reference evidence="9" key="1">
    <citation type="submission" date="2021-06" db="EMBL/GenBank/DDBJ databases">
        <title>Bradyrhizobium sp. S2-20-1 Genome sequencing.</title>
        <authorList>
            <person name="Jin L."/>
        </authorList>
    </citation>
    <scope>NUCLEOTIDE SEQUENCE</scope>
    <source>
        <strain evidence="9">S2-20-1</strain>
    </source>
</reference>
<dbReference type="InterPro" id="IPR023210">
    <property type="entry name" value="NADP_OxRdtase_dom"/>
</dbReference>
<dbReference type="EMBL" id="CP076134">
    <property type="protein sequence ID" value="QWG15391.1"/>
    <property type="molecule type" value="Genomic_DNA"/>
</dbReference>
<evidence type="ECO:0000259" key="8">
    <source>
        <dbReference type="Pfam" id="PF00248"/>
    </source>
</evidence>
<dbReference type="AlphaFoldDB" id="A0A975RQ84"/>
<dbReference type="PIRSF" id="PIRSF000097">
    <property type="entry name" value="AKR"/>
    <property type="match status" value="1"/>
</dbReference>
<comment type="similarity">
    <text evidence="1">Belongs to the aldo/keto reductase family.</text>
</comment>
<evidence type="ECO:0000256" key="3">
    <source>
        <dbReference type="ARBA" id="ARBA00023002"/>
    </source>
</evidence>
<name>A0A975RQ84_9BRAD</name>
<evidence type="ECO:0000256" key="7">
    <source>
        <dbReference type="PIRSR" id="PIRSR000097-3"/>
    </source>
</evidence>
<dbReference type="InterPro" id="IPR018170">
    <property type="entry name" value="Aldo/ket_reductase_CS"/>
</dbReference>
<dbReference type="PANTHER" id="PTHR43827">
    <property type="entry name" value="2,5-DIKETO-D-GLUCONIC ACID REDUCTASE"/>
    <property type="match status" value="1"/>
</dbReference>
<evidence type="ECO:0000313" key="9">
    <source>
        <dbReference type="EMBL" id="QWG15391.1"/>
    </source>
</evidence>
<dbReference type="Proteomes" id="UP000680839">
    <property type="component" value="Chromosome"/>
</dbReference>
<dbReference type="RefSeq" id="WP_215623910.1">
    <property type="nucleotide sequence ID" value="NZ_CP076134.1"/>
</dbReference>
<accession>A0A975RQ84</accession>
<dbReference type="Gene3D" id="3.20.20.100">
    <property type="entry name" value="NADP-dependent oxidoreductase domain"/>
    <property type="match status" value="1"/>
</dbReference>